<feature type="domain" description="Chitin-binding type-4" evidence="2">
    <location>
        <begin position="19"/>
        <end position="203"/>
    </location>
</feature>
<name>A0ABQ7R428_PLUXY</name>
<dbReference type="EMBL" id="JAHIBW010000003">
    <property type="protein sequence ID" value="KAG7312030.1"/>
    <property type="molecule type" value="Genomic_DNA"/>
</dbReference>
<dbReference type="Proteomes" id="UP000823941">
    <property type="component" value="Chromosome 3"/>
</dbReference>
<feature type="chain" id="PRO_5045284800" description="Chitin-binding type-4 domain-containing protein" evidence="1">
    <location>
        <begin position="19"/>
        <end position="269"/>
    </location>
</feature>
<organism evidence="3 4">
    <name type="scientific">Plutella xylostella</name>
    <name type="common">Diamondback moth</name>
    <name type="synonym">Plutella maculipennis</name>
    <dbReference type="NCBI Taxonomy" id="51655"/>
    <lineage>
        <taxon>Eukaryota</taxon>
        <taxon>Metazoa</taxon>
        <taxon>Ecdysozoa</taxon>
        <taxon>Arthropoda</taxon>
        <taxon>Hexapoda</taxon>
        <taxon>Insecta</taxon>
        <taxon>Pterygota</taxon>
        <taxon>Neoptera</taxon>
        <taxon>Endopterygota</taxon>
        <taxon>Lepidoptera</taxon>
        <taxon>Glossata</taxon>
        <taxon>Ditrysia</taxon>
        <taxon>Yponomeutoidea</taxon>
        <taxon>Plutellidae</taxon>
        <taxon>Plutella</taxon>
    </lineage>
</organism>
<keyword evidence="4" id="KW-1185">Reference proteome</keyword>
<dbReference type="PANTHER" id="PTHR21113:SF4">
    <property type="entry name" value="CHITIN-BINDING TYPE-4 DOMAIN-CONTAINING PROTEIN"/>
    <property type="match status" value="1"/>
</dbReference>
<dbReference type="Pfam" id="PF03067">
    <property type="entry name" value="LPMO_10"/>
    <property type="match status" value="1"/>
</dbReference>
<evidence type="ECO:0000313" key="4">
    <source>
        <dbReference type="Proteomes" id="UP000823941"/>
    </source>
</evidence>
<reference evidence="3 4" key="1">
    <citation type="submission" date="2021-06" db="EMBL/GenBank/DDBJ databases">
        <title>A haploid diamondback moth (Plutella xylostella L.) genome assembly resolves 31 chromosomes and identifies a diamide resistance mutation.</title>
        <authorList>
            <person name="Ward C.M."/>
            <person name="Perry K.D."/>
            <person name="Baker G."/>
            <person name="Powis K."/>
            <person name="Heckel D.G."/>
            <person name="Baxter S.W."/>
        </authorList>
    </citation>
    <scope>NUCLEOTIDE SEQUENCE [LARGE SCALE GENOMIC DNA]</scope>
    <source>
        <strain evidence="3 4">LV</strain>
        <tissue evidence="3">Single pupa</tissue>
    </source>
</reference>
<dbReference type="PANTHER" id="PTHR21113">
    <property type="entry name" value="AGAP001705-PA"/>
    <property type="match status" value="1"/>
</dbReference>
<evidence type="ECO:0000259" key="2">
    <source>
        <dbReference type="Pfam" id="PF03067"/>
    </source>
</evidence>
<evidence type="ECO:0000256" key="1">
    <source>
        <dbReference type="SAM" id="SignalP"/>
    </source>
</evidence>
<evidence type="ECO:0000313" key="3">
    <source>
        <dbReference type="EMBL" id="KAG7312030.1"/>
    </source>
</evidence>
<dbReference type="InterPro" id="IPR004302">
    <property type="entry name" value="Cellulose/chitin-bd_N"/>
</dbReference>
<gene>
    <name evidence="3" type="ORF">JYU34_001470</name>
</gene>
<protein>
    <recommendedName>
        <fullName evidence="2">Chitin-binding type-4 domain-containing protein</fullName>
    </recommendedName>
</protein>
<keyword evidence="1" id="KW-0732">Signal</keyword>
<proteinExistence type="predicted"/>
<sequence>MAWLVWCSLAALCAPVLGHGRVLDPPGRGTAWRAGFPAKPDYDDDGLNCGGFYHQWSVNGGRCGVCGDAYDSPTPRPHELGGTYGQGDIVASYRPGATLRAVVDLTASHKGYWEFRLCPDPLANQQDCFDKYLLQLEHGGTKYYPTEGSTKYAVTYKLPEGLICEHCVLQWKYTAGNNWGVCANGTQGLGCGNQEEFRACSDVTVARTHDVEPLETVPEGYEEIPYPLFFYLRHGFFDLEQGKEVNLDVGNEAVDLDVGNYNSILVSGE</sequence>
<comment type="caution">
    <text evidence="3">The sequence shown here is derived from an EMBL/GenBank/DDBJ whole genome shotgun (WGS) entry which is preliminary data.</text>
</comment>
<accession>A0ABQ7R428</accession>
<feature type="signal peptide" evidence="1">
    <location>
        <begin position="1"/>
        <end position="18"/>
    </location>
</feature>